<keyword evidence="3" id="KW-1185">Reference proteome</keyword>
<dbReference type="STRING" id="1274631.LMTR13_04240"/>
<dbReference type="InterPro" id="IPR037914">
    <property type="entry name" value="SpoVT-AbrB_sf"/>
</dbReference>
<accession>A0A1B1U9R6</accession>
<feature type="domain" description="SpoVT-AbrB" evidence="1">
    <location>
        <begin position="22"/>
        <end position="68"/>
    </location>
</feature>
<evidence type="ECO:0000313" key="3">
    <source>
        <dbReference type="Proteomes" id="UP000092839"/>
    </source>
</evidence>
<reference evidence="2 3" key="1">
    <citation type="submission" date="2016-07" db="EMBL/GenBank/DDBJ databases">
        <title>Complete genome sequence of Bradyrhizobium icense LMTR 13T, a potential inoculant strain isolated from lima bean (Phaseolus lunatus) in Peru.</title>
        <authorList>
            <person name="Ormeno-Orrillo E."/>
            <person name="Duran D."/>
            <person name="Rogel M.A."/>
            <person name="Rey L."/>
            <person name="Imperial J."/>
            <person name="Ruiz-Argueso T."/>
            <person name="Martinez-Romero E."/>
        </authorList>
    </citation>
    <scope>NUCLEOTIDE SEQUENCE [LARGE SCALE GENOMIC DNA]</scope>
    <source>
        <strain evidence="2 3">LMTR 13</strain>
    </source>
</reference>
<dbReference type="NCBIfam" id="TIGR02609">
    <property type="entry name" value="doc_partner"/>
    <property type="match status" value="1"/>
</dbReference>
<dbReference type="InterPro" id="IPR007159">
    <property type="entry name" value="SpoVT-AbrB_dom"/>
</dbReference>
<dbReference type="SUPFAM" id="SSF89447">
    <property type="entry name" value="AbrB/MazE/MraZ-like"/>
    <property type="match status" value="1"/>
</dbReference>
<dbReference type="GO" id="GO:0003677">
    <property type="term" value="F:DNA binding"/>
    <property type="evidence" value="ECO:0007669"/>
    <property type="project" value="InterPro"/>
</dbReference>
<dbReference type="KEGG" id="bic:LMTR13_04240"/>
<dbReference type="RefSeq" id="WP_065726807.1">
    <property type="nucleotide sequence ID" value="NZ_CP016428.1"/>
</dbReference>
<organism evidence="2 3">
    <name type="scientific">Bradyrhizobium icense</name>
    <dbReference type="NCBI Taxonomy" id="1274631"/>
    <lineage>
        <taxon>Bacteria</taxon>
        <taxon>Pseudomonadati</taxon>
        <taxon>Pseudomonadota</taxon>
        <taxon>Alphaproteobacteria</taxon>
        <taxon>Hyphomicrobiales</taxon>
        <taxon>Nitrobacteraceae</taxon>
        <taxon>Bradyrhizobium</taxon>
    </lineage>
</organism>
<proteinExistence type="predicted"/>
<protein>
    <submittedName>
        <fullName evidence="2">AbrB family transcriptional regulator</fullName>
    </submittedName>
</protein>
<dbReference type="EMBL" id="CP016428">
    <property type="protein sequence ID" value="ANV99504.1"/>
    <property type="molecule type" value="Genomic_DNA"/>
</dbReference>
<evidence type="ECO:0000313" key="2">
    <source>
        <dbReference type="EMBL" id="ANV99504.1"/>
    </source>
</evidence>
<name>A0A1B1U9R6_9BRAD</name>
<dbReference type="Gene3D" id="2.10.260.10">
    <property type="match status" value="1"/>
</dbReference>
<dbReference type="AlphaFoldDB" id="A0A1B1U9R6"/>
<gene>
    <name evidence="2" type="ORF">LMTR13_04240</name>
</gene>
<dbReference type="InterPro" id="IPR013432">
    <property type="entry name" value="Doc_partner"/>
</dbReference>
<dbReference type="Proteomes" id="UP000092839">
    <property type="component" value="Chromosome"/>
</dbReference>
<evidence type="ECO:0000259" key="1">
    <source>
        <dbReference type="SMART" id="SM00966"/>
    </source>
</evidence>
<dbReference type="SMART" id="SM00966">
    <property type="entry name" value="SpoVT_AbrB"/>
    <property type="match status" value="1"/>
</dbReference>
<dbReference type="OrthoDB" id="5459182at2"/>
<sequence length="90" mass="9902">MNDHSKIAPDARGQLIGTVEIKKIGNSSGIILSKDVLARMNVTVGDKLYATLTPDGGFRLTPYDPDFEKAMEIARRGMKRYHNALAELAK</sequence>